<dbReference type="SUPFAM" id="SSF51971">
    <property type="entry name" value="Nucleotide-binding domain"/>
    <property type="match status" value="1"/>
</dbReference>
<keyword evidence="5 11" id="KW-0560">Oxidoreductase</keyword>
<evidence type="ECO:0000256" key="5">
    <source>
        <dbReference type="ARBA" id="ARBA00023002"/>
    </source>
</evidence>
<evidence type="ECO:0000256" key="9">
    <source>
        <dbReference type="PIRSR" id="PIRSR000189-1"/>
    </source>
</evidence>
<dbReference type="Proteomes" id="UP000552097">
    <property type="component" value="Unassembled WGS sequence"/>
</dbReference>
<evidence type="ECO:0000313" key="12">
    <source>
        <dbReference type="Proteomes" id="UP000552097"/>
    </source>
</evidence>
<feature type="binding site" evidence="9">
    <location>
        <position position="292"/>
    </location>
    <ligand>
        <name>D-dopa</name>
        <dbReference type="ChEBI" id="CHEBI:149689"/>
    </ligand>
</feature>
<gene>
    <name evidence="11" type="ORF">F4560_000635</name>
</gene>
<keyword evidence="4 9" id="KW-0274">FAD</keyword>
<dbReference type="Gene3D" id="3.30.9.10">
    <property type="entry name" value="D-Amino Acid Oxidase, subunit A, domain 2"/>
    <property type="match status" value="1"/>
</dbReference>
<dbReference type="RefSeq" id="WP_184915945.1">
    <property type="nucleotide sequence ID" value="NZ_JACHMO010000001.1"/>
</dbReference>
<dbReference type="PANTHER" id="PTHR11530">
    <property type="entry name" value="D-AMINO ACID OXIDASE"/>
    <property type="match status" value="1"/>
</dbReference>
<comment type="cofactor">
    <cofactor evidence="1 9">
        <name>FAD</name>
        <dbReference type="ChEBI" id="CHEBI:57692"/>
    </cofactor>
</comment>
<dbReference type="Pfam" id="PF01266">
    <property type="entry name" value="DAO"/>
    <property type="match status" value="1"/>
</dbReference>
<dbReference type="GO" id="GO:0071949">
    <property type="term" value="F:FAD binding"/>
    <property type="evidence" value="ECO:0007669"/>
    <property type="project" value="InterPro"/>
</dbReference>
<dbReference type="GO" id="GO:0019478">
    <property type="term" value="P:D-amino acid catabolic process"/>
    <property type="evidence" value="ECO:0007669"/>
    <property type="project" value="TreeGrafter"/>
</dbReference>
<dbReference type="EC" id="1.4.3.3" evidence="6"/>
<evidence type="ECO:0000313" key="11">
    <source>
        <dbReference type="EMBL" id="MBB5800867.1"/>
    </source>
</evidence>
<dbReference type="EMBL" id="JACHMO010000001">
    <property type="protein sequence ID" value="MBB5800867.1"/>
    <property type="molecule type" value="Genomic_DNA"/>
</dbReference>
<comment type="caution">
    <text evidence="11">The sequence shown here is derived from an EMBL/GenBank/DDBJ whole genome shotgun (WGS) entry which is preliminary data.</text>
</comment>
<feature type="domain" description="FAD dependent oxidoreductase" evidence="10">
    <location>
        <begin position="3"/>
        <end position="305"/>
    </location>
</feature>
<feature type="binding site" evidence="9">
    <location>
        <position position="266"/>
    </location>
    <ligand>
        <name>D-dopa</name>
        <dbReference type="ChEBI" id="CHEBI:149689"/>
    </ligand>
</feature>
<dbReference type="InterPro" id="IPR006076">
    <property type="entry name" value="FAD-dep_OxRdtase"/>
</dbReference>
<feature type="binding site" evidence="9">
    <location>
        <position position="168"/>
    </location>
    <ligand>
        <name>FAD</name>
        <dbReference type="ChEBI" id="CHEBI:57692"/>
    </ligand>
</feature>
<comment type="catalytic activity">
    <reaction evidence="8">
        <text>a D-alpha-amino acid + O2 + H2O = a 2-oxocarboxylate + H2O2 + NH4(+)</text>
        <dbReference type="Rhea" id="RHEA:21816"/>
        <dbReference type="ChEBI" id="CHEBI:15377"/>
        <dbReference type="ChEBI" id="CHEBI:15379"/>
        <dbReference type="ChEBI" id="CHEBI:16240"/>
        <dbReference type="ChEBI" id="CHEBI:28938"/>
        <dbReference type="ChEBI" id="CHEBI:35179"/>
        <dbReference type="ChEBI" id="CHEBI:59871"/>
        <dbReference type="EC" id="1.4.3.3"/>
    </reaction>
    <physiologicalReaction direction="left-to-right" evidence="8">
        <dbReference type="Rhea" id="RHEA:21817"/>
    </physiologicalReaction>
</comment>
<name>A0A7W9HEL6_9PSEU</name>
<dbReference type="GO" id="GO:0003884">
    <property type="term" value="F:D-amino-acid oxidase activity"/>
    <property type="evidence" value="ECO:0007669"/>
    <property type="project" value="UniProtKB-EC"/>
</dbReference>
<evidence type="ECO:0000256" key="1">
    <source>
        <dbReference type="ARBA" id="ARBA00001974"/>
    </source>
</evidence>
<dbReference type="SUPFAM" id="SSF54373">
    <property type="entry name" value="FAD-linked reductases, C-terminal domain"/>
    <property type="match status" value="1"/>
</dbReference>
<feature type="binding site" evidence="9">
    <location>
        <begin position="39"/>
        <end position="40"/>
    </location>
    <ligand>
        <name>FAD</name>
        <dbReference type="ChEBI" id="CHEBI:57692"/>
    </ligand>
</feature>
<evidence type="ECO:0000256" key="7">
    <source>
        <dbReference type="ARBA" id="ARBA00039751"/>
    </source>
</evidence>
<evidence type="ECO:0000256" key="8">
    <source>
        <dbReference type="ARBA" id="ARBA00049547"/>
    </source>
</evidence>
<dbReference type="GO" id="GO:0005737">
    <property type="term" value="C:cytoplasm"/>
    <property type="evidence" value="ECO:0007669"/>
    <property type="project" value="TreeGrafter"/>
</dbReference>
<evidence type="ECO:0000256" key="6">
    <source>
        <dbReference type="ARBA" id="ARBA00039101"/>
    </source>
</evidence>
<evidence type="ECO:0000256" key="3">
    <source>
        <dbReference type="ARBA" id="ARBA00022630"/>
    </source>
</evidence>
<evidence type="ECO:0000256" key="4">
    <source>
        <dbReference type="ARBA" id="ARBA00022827"/>
    </source>
</evidence>
<dbReference type="Gene3D" id="3.40.50.720">
    <property type="entry name" value="NAD(P)-binding Rossmann-like Domain"/>
    <property type="match status" value="1"/>
</dbReference>
<keyword evidence="12" id="KW-1185">Reference proteome</keyword>
<proteinExistence type="inferred from homology"/>
<dbReference type="InterPro" id="IPR023209">
    <property type="entry name" value="DAO"/>
</dbReference>
<comment type="similarity">
    <text evidence="2">Belongs to the DAMOX/DASOX family.</text>
</comment>
<dbReference type="AlphaFoldDB" id="A0A7W9HEL6"/>
<feature type="binding site" evidence="9">
    <location>
        <position position="151"/>
    </location>
    <ligand>
        <name>FAD</name>
        <dbReference type="ChEBI" id="CHEBI:57692"/>
    </ligand>
</feature>
<dbReference type="PIRSF" id="PIRSF000189">
    <property type="entry name" value="D-aa_oxidase"/>
    <property type="match status" value="1"/>
</dbReference>
<evidence type="ECO:0000256" key="2">
    <source>
        <dbReference type="ARBA" id="ARBA00006730"/>
    </source>
</evidence>
<sequence length="318" mass="34647">MTDAVVVGAGVIGLTTAVCLAEAGLDVAIWAERGPLQSTSAAASGLWVPGYTSDRELRWSLVGLTEFTALLDDDHTGVRLARGLGVTDLFDAPQEFHDHLPELELVDQAELRGRFPLGWWSTVPLIDMPRYLAYLSRRFHEAGGRLVQRHVDDLSACLEAAPLVVNCTGVGAKHLADDDEVFPVRGQHVVVRNPGIDHWYMEGVESPFWTGFFPHGNKVLLAGVSQHHNWNLLPDPADAASILERCAAAEPRLRDAEVLGHRVGLRAARNKARLEVEHRPAGRIVHCYGHSGFGVSQSWGSAREIESLCTGVQEAVSP</sequence>
<dbReference type="PANTHER" id="PTHR11530:SF11">
    <property type="entry name" value="D-ASPARTATE OXIDASE"/>
    <property type="match status" value="1"/>
</dbReference>
<reference evidence="11 12" key="1">
    <citation type="submission" date="2020-08" db="EMBL/GenBank/DDBJ databases">
        <title>Sequencing the genomes of 1000 actinobacteria strains.</title>
        <authorList>
            <person name="Klenk H.-P."/>
        </authorList>
    </citation>
    <scope>NUCLEOTIDE SEQUENCE [LARGE SCALE GENOMIC DNA]</scope>
    <source>
        <strain evidence="11 12">DSM 45486</strain>
    </source>
</reference>
<organism evidence="11 12">
    <name type="scientific">Saccharothrix ecbatanensis</name>
    <dbReference type="NCBI Taxonomy" id="1105145"/>
    <lineage>
        <taxon>Bacteria</taxon>
        <taxon>Bacillati</taxon>
        <taxon>Actinomycetota</taxon>
        <taxon>Actinomycetes</taxon>
        <taxon>Pseudonocardiales</taxon>
        <taxon>Pseudonocardiaceae</taxon>
        <taxon>Saccharothrix</taxon>
    </lineage>
</organism>
<keyword evidence="3" id="KW-0285">Flavoprotein</keyword>
<protein>
    <recommendedName>
        <fullName evidence="7">D-amino-acid oxidase</fullName>
        <ecNumber evidence="6">1.4.3.3</ecNumber>
    </recommendedName>
</protein>
<accession>A0A7W9HEL6</accession>
<evidence type="ECO:0000259" key="10">
    <source>
        <dbReference type="Pfam" id="PF01266"/>
    </source>
</evidence>